<dbReference type="GO" id="GO:0009744">
    <property type="term" value="P:response to sucrose"/>
    <property type="evidence" value="ECO:0007669"/>
    <property type="project" value="UniProtKB-ARBA"/>
</dbReference>
<dbReference type="GO" id="GO:0038023">
    <property type="term" value="F:signaling receptor activity"/>
    <property type="evidence" value="ECO:0007669"/>
    <property type="project" value="TreeGrafter"/>
</dbReference>
<reference evidence="5" key="2">
    <citation type="submission" date="2020-07" db="EMBL/GenBank/DDBJ databases">
        <authorList>
            <person name="Vera ALvarez R."/>
            <person name="Arias-Moreno D.M."/>
            <person name="Jimenez-Jacinto V."/>
            <person name="Jimenez-Bremont J.F."/>
            <person name="Swaminathan K."/>
            <person name="Moose S.P."/>
            <person name="Guerrero-Gonzalez M.L."/>
            <person name="Marino-Ramirez L."/>
            <person name="Landsman D."/>
            <person name="Rodriguez-Kessler M."/>
            <person name="Delgado-Sanchez P."/>
        </authorList>
    </citation>
    <scope>NUCLEOTIDE SEQUENCE</scope>
    <source>
        <tissue evidence="5">Cladode</tissue>
    </source>
</reference>
<evidence type="ECO:0000256" key="2">
    <source>
        <dbReference type="ARBA" id="ARBA00022692"/>
    </source>
</evidence>
<protein>
    <submittedName>
        <fullName evidence="5">Uncharacterized protein</fullName>
    </submittedName>
</protein>
<evidence type="ECO:0000256" key="4">
    <source>
        <dbReference type="ARBA" id="ARBA00023136"/>
    </source>
</evidence>
<evidence type="ECO:0000313" key="5">
    <source>
        <dbReference type="EMBL" id="MBA4621434.1"/>
    </source>
</evidence>
<keyword evidence="4" id="KW-0472">Membrane</keyword>
<dbReference type="EMBL" id="GISG01033991">
    <property type="protein sequence ID" value="MBA4621434.1"/>
    <property type="molecule type" value="Transcribed_RNA"/>
</dbReference>
<name>A0A7C8YLS7_OPUST</name>
<dbReference type="InterPro" id="IPR004254">
    <property type="entry name" value="AdipoR/HlyIII-related"/>
</dbReference>
<keyword evidence="3" id="KW-1133">Transmembrane helix</keyword>
<proteinExistence type="predicted"/>
<evidence type="ECO:0000256" key="1">
    <source>
        <dbReference type="ARBA" id="ARBA00004141"/>
    </source>
</evidence>
<organism evidence="5">
    <name type="scientific">Opuntia streptacantha</name>
    <name type="common">Prickly pear cactus</name>
    <name type="synonym">Opuntia cardona</name>
    <dbReference type="NCBI Taxonomy" id="393608"/>
    <lineage>
        <taxon>Eukaryota</taxon>
        <taxon>Viridiplantae</taxon>
        <taxon>Streptophyta</taxon>
        <taxon>Embryophyta</taxon>
        <taxon>Tracheophyta</taxon>
        <taxon>Spermatophyta</taxon>
        <taxon>Magnoliopsida</taxon>
        <taxon>eudicotyledons</taxon>
        <taxon>Gunneridae</taxon>
        <taxon>Pentapetalae</taxon>
        <taxon>Caryophyllales</taxon>
        <taxon>Cactineae</taxon>
        <taxon>Cactaceae</taxon>
        <taxon>Opuntioideae</taxon>
        <taxon>Opuntia</taxon>
    </lineage>
</organism>
<dbReference type="PANTHER" id="PTHR20855:SF132">
    <property type="entry name" value="HEPTAHELICAL TRANSMEMBRANE PROTEIN 4-LIKE"/>
    <property type="match status" value="1"/>
</dbReference>
<accession>A0A7C8YLS7</accession>
<reference evidence="5" key="1">
    <citation type="journal article" date="2013" name="J. Plant Res.">
        <title>Effect of fungi and light on seed germination of three Opuntia species from semiarid lands of central Mexico.</title>
        <authorList>
            <person name="Delgado-Sanchez P."/>
            <person name="Jimenez-Bremont J.F."/>
            <person name="Guerrero-Gonzalez Mde L."/>
            <person name="Flores J."/>
        </authorList>
    </citation>
    <scope>NUCLEOTIDE SEQUENCE</scope>
    <source>
        <tissue evidence="5">Cladode</tissue>
    </source>
</reference>
<dbReference type="GO" id="GO:0016020">
    <property type="term" value="C:membrane"/>
    <property type="evidence" value="ECO:0007669"/>
    <property type="project" value="UniProtKB-SubCell"/>
</dbReference>
<dbReference type="AlphaFoldDB" id="A0A7C8YLS7"/>
<dbReference type="GO" id="GO:0009725">
    <property type="term" value="P:response to hormone"/>
    <property type="evidence" value="ECO:0007669"/>
    <property type="project" value="TreeGrafter"/>
</dbReference>
<evidence type="ECO:0000256" key="3">
    <source>
        <dbReference type="ARBA" id="ARBA00022989"/>
    </source>
</evidence>
<dbReference type="PANTHER" id="PTHR20855">
    <property type="entry name" value="ADIPOR/PROGESTIN RECEPTOR-RELATED"/>
    <property type="match status" value="1"/>
</dbReference>
<keyword evidence="2" id="KW-0812">Transmembrane</keyword>
<comment type="subcellular location">
    <subcellularLocation>
        <location evidence="1">Membrane</location>
        <topology evidence="1">Multi-pass membrane protein</topology>
    </subcellularLocation>
</comment>
<sequence>MAMSSVIPYEQFDCEDQRENLTENENAKIEEFDCEDEQEILAGDENGRKLWSKVKYQLLEYHALPPFLQDNEYILGYYRSEWPLKQVLLSIFTIHNETLNVWTDSEESRLAHHPIKACQVHSFLIEHPRFW</sequence>